<dbReference type="PATRIC" id="fig|1227492.4.peg.2780"/>
<keyword evidence="3" id="KW-1185">Reference proteome</keyword>
<dbReference type="AlphaFoldDB" id="M0AGL9"/>
<keyword evidence="1" id="KW-0812">Transmembrane</keyword>
<keyword evidence="1" id="KW-1133">Transmembrane helix</keyword>
<dbReference type="RefSeq" id="WP_006168260.1">
    <property type="nucleotide sequence ID" value="NZ_AOIN01000077.1"/>
</dbReference>
<feature type="transmembrane region" description="Helical" evidence="1">
    <location>
        <begin position="6"/>
        <end position="26"/>
    </location>
</feature>
<reference evidence="2 3" key="1">
    <citation type="journal article" date="2014" name="PLoS Genet.">
        <title>Phylogenetically driven sequencing of extremely halophilic archaea reveals strategies for static and dynamic osmo-response.</title>
        <authorList>
            <person name="Becker E.A."/>
            <person name="Seitzer P.M."/>
            <person name="Tritt A."/>
            <person name="Larsen D."/>
            <person name="Krusor M."/>
            <person name="Yao A.I."/>
            <person name="Wu D."/>
            <person name="Madern D."/>
            <person name="Eisen J.A."/>
            <person name="Darling A.E."/>
            <person name="Facciotti M.T."/>
        </authorList>
    </citation>
    <scope>NUCLEOTIDE SEQUENCE [LARGE SCALE GENOMIC DNA]</scope>
    <source>
        <strain evidence="2 3">JCM 10990</strain>
    </source>
</reference>
<dbReference type="EMBL" id="AOIN01000077">
    <property type="protein sequence ID" value="ELY97022.1"/>
    <property type="molecule type" value="Genomic_DNA"/>
</dbReference>
<protein>
    <submittedName>
        <fullName evidence="2">Uncharacterized protein</fullName>
    </submittedName>
</protein>
<dbReference type="Proteomes" id="UP000011693">
    <property type="component" value="Unassembled WGS sequence"/>
</dbReference>
<gene>
    <name evidence="2" type="ORF">C482_14024</name>
</gene>
<evidence type="ECO:0000256" key="1">
    <source>
        <dbReference type="SAM" id="Phobius"/>
    </source>
</evidence>
<proteinExistence type="predicted"/>
<name>M0AGL9_9EURY</name>
<evidence type="ECO:0000313" key="3">
    <source>
        <dbReference type="Proteomes" id="UP000011693"/>
    </source>
</evidence>
<dbReference type="OrthoDB" id="174349at2157"/>
<organism evidence="2 3">
    <name type="scientific">Natrialba chahannaoensis JCM 10990</name>
    <dbReference type="NCBI Taxonomy" id="1227492"/>
    <lineage>
        <taxon>Archaea</taxon>
        <taxon>Methanobacteriati</taxon>
        <taxon>Methanobacteriota</taxon>
        <taxon>Stenosarchaea group</taxon>
        <taxon>Halobacteria</taxon>
        <taxon>Halobacteriales</taxon>
        <taxon>Natrialbaceae</taxon>
        <taxon>Natrialba</taxon>
    </lineage>
</organism>
<sequence length="77" mass="8424">MDRSGFVKLSLIAFGLVILSFFVRGFSQLALGRDIAEMLQAPFAIIGFALLVYLFVRATLDATGLWAVKNPDSEKDA</sequence>
<evidence type="ECO:0000313" key="2">
    <source>
        <dbReference type="EMBL" id="ELY97022.1"/>
    </source>
</evidence>
<comment type="caution">
    <text evidence="2">The sequence shown here is derived from an EMBL/GenBank/DDBJ whole genome shotgun (WGS) entry which is preliminary data.</text>
</comment>
<keyword evidence="1" id="KW-0472">Membrane</keyword>
<feature type="transmembrane region" description="Helical" evidence="1">
    <location>
        <begin position="38"/>
        <end position="56"/>
    </location>
</feature>
<accession>M0AGL9</accession>